<accession>A0AAN6ZXM0</accession>
<dbReference type="Proteomes" id="UP001302745">
    <property type="component" value="Unassembled WGS sequence"/>
</dbReference>
<feature type="region of interest" description="Disordered" evidence="1">
    <location>
        <begin position="354"/>
        <end position="397"/>
    </location>
</feature>
<name>A0AAN6ZXM0_9PEZI</name>
<proteinExistence type="predicted"/>
<dbReference type="EMBL" id="MU856881">
    <property type="protein sequence ID" value="KAK4155765.1"/>
    <property type="molecule type" value="Genomic_DNA"/>
</dbReference>
<reference evidence="2" key="1">
    <citation type="journal article" date="2023" name="Mol. Phylogenet. Evol.">
        <title>Genome-scale phylogeny and comparative genomics of the fungal order Sordariales.</title>
        <authorList>
            <person name="Hensen N."/>
            <person name="Bonometti L."/>
            <person name="Westerberg I."/>
            <person name="Brannstrom I.O."/>
            <person name="Guillou S."/>
            <person name="Cros-Aarteil S."/>
            <person name="Calhoun S."/>
            <person name="Haridas S."/>
            <person name="Kuo A."/>
            <person name="Mondo S."/>
            <person name="Pangilinan J."/>
            <person name="Riley R."/>
            <person name="LaButti K."/>
            <person name="Andreopoulos B."/>
            <person name="Lipzen A."/>
            <person name="Chen C."/>
            <person name="Yan M."/>
            <person name="Daum C."/>
            <person name="Ng V."/>
            <person name="Clum A."/>
            <person name="Steindorff A."/>
            <person name="Ohm R.A."/>
            <person name="Martin F."/>
            <person name="Silar P."/>
            <person name="Natvig D.O."/>
            <person name="Lalanne C."/>
            <person name="Gautier V."/>
            <person name="Ament-Velasquez S.L."/>
            <person name="Kruys A."/>
            <person name="Hutchinson M.I."/>
            <person name="Powell A.J."/>
            <person name="Barry K."/>
            <person name="Miller A.N."/>
            <person name="Grigoriev I.V."/>
            <person name="Debuchy R."/>
            <person name="Gladieux P."/>
            <person name="Hiltunen Thoren M."/>
            <person name="Johannesson H."/>
        </authorList>
    </citation>
    <scope>NUCLEOTIDE SEQUENCE</scope>
    <source>
        <strain evidence="2">CBS 538.74</strain>
    </source>
</reference>
<organism evidence="2 3">
    <name type="scientific">Chaetomidium leptoderma</name>
    <dbReference type="NCBI Taxonomy" id="669021"/>
    <lineage>
        <taxon>Eukaryota</taxon>
        <taxon>Fungi</taxon>
        <taxon>Dikarya</taxon>
        <taxon>Ascomycota</taxon>
        <taxon>Pezizomycotina</taxon>
        <taxon>Sordariomycetes</taxon>
        <taxon>Sordariomycetidae</taxon>
        <taxon>Sordariales</taxon>
        <taxon>Chaetomiaceae</taxon>
        <taxon>Chaetomidium</taxon>
    </lineage>
</organism>
<evidence type="ECO:0000313" key="2">
    <source>
        <dbReference type="EMBL" id="KAK4155765.1"/>
    </source>
</evidence>
<dbReference type="AlphaFoldDB" id="A0AAN6ZXM0"/>
<gene>
    <name evidence="2" type="ORF">C8A00DRAFT_41688</name>
</gene>
<keyword evidence="3" id="KW-1185">Reference proteome</keyword>
<evidence type="ECO:0000256" key="1">
    <source>
        <dbReference type="SAM" id="MobiDB-lite"/>
    </source>
</evidence>
<protein>
    <submittedName>
        <fullName evidence="2">Uncharacterized protein</fullName>
    </submittedName>
</protein>
<sequence length="530" mass="57749">MDAESLVGILRAYDASFDAAAVRAALSDPKSTDLVRWATVHLAPDTLLTVDELNQYAALEESGLAERLAMSSDLTAARVLSDQEIRDATEELSRSTQAITRHTETFKLQQEALGRLVDASRLGNQARAAVEAGQARTWQAQRRDLASGVSELSQSLSHRINELEQQSTGAGATIQQTMGTLFDSDDKLLSSLQKLGWELKTEDAEEQDDVAMLREACARLIKFTVEGIRTKLDRLYLESLELSTQSGTTNRVSPDEVSALQEELESLYAEILPVAQMSTEQQFLEPALKSLAAKNGQGLARSAQATSYIHECLDYLIDRAQDLVARLEAFQAYQVAANAVLDIAKPELGTEASVAVEASPTRQKSAIQPDAMSPVRPRPNQRSRYTSGGPGIGDEPPLDEILRTLAISLPQEEDVPADLRAQAEELASTLARRRAKVHDVAQNVQETFESTATKQVADGTLAIQLVRDSILAESPFGHARLLDPEMDGSIAVLSQELANVDERLKGIDASVAKLRGHNAKRDELVSRWGS</sequence>
<reference evidence="2" key="2">
    <citation type="submission" date="2023-05" db="EMBL/GenBank/DDBJ databases">
        <authorList>
            <consortium name="Lawrence Berkeley National Laboratory"/>
            <person name="Steindorff A."/>
            <person name="Hensen N."/>
            <person name="Bonometti L."/>
            <person name="Westerberg I."/>
            <person name="Brannstrom I.O."/>
            <person name="Guillou S."/>
            <person name="Cros-Aarteil S."/>
            <person name="Calhoun S."/>
            <person name="Haridas S."/>
            <person name="Kuo A."/>
            <person name="Mondo S."/>
            <person name="Pangilinan J."/>
            <person name="Riley R."/>
            <person name="Labutti K."/>
            <person name="Andreopoulos B."/>
            <person name="Lipzen A."/>
            <person name="Chen C."/>
            <person name="Yanf M."/>
            <person name="Daum C."/>
            <person name="Ng V."/>
            <person name="Clum A."/>
            <person name="Ohm R."/>
            <person name="Martin F."/>
            <person name="Silar P."/>
            <person name="Natvig D."/>
            <person name="Lalanne C."/>
            <person name="Gautier V."/>
            <person name="Ament-Velasquez S.L."/>
            <person name="Kruys A."/>
            <person name="Hutchinson M.I."/>
            <person name="Powell A.J."/>
            <person name="Barry K."/>
            <person name="Miller A.N."/>
            <person name="Grigoriev I.V."/>
            <person name="Debuchy R."/>
            <person name="Gladieux P."/>
            <person name="Thoren M.H."/>
            <person name="Johannesson H."/>
        </authorList>
    </citation>
    <scope>NUCLEOTIDE SEQUENCE</scope>
    <source>
        <strain evidence="2">CBS 538.74</strain>
    </source>
</reference>
<evidence type="ECO:0000313" key="3">
    <source>
        <dbReference type="Proteomes" id="UP001302745"/>
    </source>
</evidence>
<comment type="caution">
    <text evidence="2">The sequence shown here is derived from an EMBL/GenBank/DDBJ whole genome shotgun (WGS) entry which is preliminary data.</text>
</comment>